<feature type="signal peptide" evidence="2">
    <location>
        <begin position="1"/>
        <end position="22"/>
    </location>
</feature>
<dbReference type="PANTHER" id="PTHR43662:SF7">
    <property type="entry name" value="DUF1996 DOMAIN-CONTAINING PROTEIN"/>
    <property type="match status" value="1"/>
</dbReference>
<accession>A0A8H8UI10</accession>
<name>A0A8H8UI10_9HELO</name>
<proteinExistence type="predicted"/>
<dbReference type="AlphaFoldDB" id="A0A8H8UI10"/>
<gene>
    <name evidence="4" type="ORF">LSUB1_G001747</name>
</gene>
<reference evidence="4 5" key="1">
    <citation type="submission" date="2018-05" db="EMBL/GenBank/DDBJ databases">
        <title>Genome sequencing and assembly of the regulated plant pathogen Lachnellula willkommii and related sister species for the development of diagnostic species identification markers.</title>
        <authorList>
            <person name="Giroux E."/>
            <person name="Bilodeau G."/>
        </authorList>
    </citation>
    <scope>NUCLEOTIDE SEQUENCE [LARGE SCALE GENOMIC DNA]</scope>
    <source>
        <strain evidence="4 5">CBS 197.66</strain>
    </source>
</reference>
<organism evidence="4 5">
    <name type="scientific">Lachnellula subtilissima</name>
    <dbReference type="NCBI Taxonomy" id="602034"/>
    <lineage>
        <taxon>Eukaryota</taxon>
        <taxon>Fungi</taxon>
        <taxon>Dikarya</taxon>
        <taxon>Ascomycota</taxon>
        <taxon>Pezizomycotina</taxon>
        <taxon>Leotiomycetes</taxon>
        <taxon>Helotiales</taxon>
        <taxon>Lachnaceae</taxon>
        <taxon>Lachnellula</taxon>
    </lineage>
</organism>
<dbReference type="EMBL" id="QGMJ01000026">
    <property type="protein sequence ID" value="TVY44887.1"/>
    <property type="molecule type" value="Genomic_DNA"/>
</dbReference>
<feature type="compositionally biased region" description="Polar residues" evidence="1">
    <location>
        <begin position="415"/>
        <end position="428"/>
    </location>
</feature>
<dbReference type="Pfam" id="PF09362">
    <property type="entry name" value="DUF1996"/>
    <property type="match status" value="1"/>
</dbReference>
<dbReference type="PANTHER" id="PTHR43662">
    <property type="match status" value="1"/>
</dbReference>
<protein>
    <recommendedName>
        <fullName evidence="3">DUF1996 domain-containing protein</fullName>
    </recommendedName>
</protein>
<dbReference type="OrthoDB" id="74764at2759"/>
<comment type="caution">
    <text evidence="4">The sequence shown here is derived from an EMBL/GenBank/DDBJ whole genome shotgun (WGS) entry which is preliminary data.</text>
</comment>
<feature type="region of interest" description="Disordered" evidence="1">
    <location>
        <begin position="368"/>
        <end position="449"/>
    </location>
</feature>
<evidence type="ECO:0000313" key="5">
    <source>
        <dbReference type="Proteomes" id="UP000462212"/>
    </source>
</evidence>
<evidence type="ECO:0000259" key="3">
    <source>
        <dbReference type="Pfam" id="PF09362"/>
    </source>
</evidence>
<evidence type="ECO:0000256" key="1">
    <source>
        <dbReference type="SAM" id="MobiDB-lite"/>
    </source>
</evidence>
<feature type="chain" id="PRO_5034008254" description="DUF1996 domain-containing protein" evidence="2">
    <location>
        <begin position="23"/>
        <end position="497"/>
    </location>
</feature>
<dbReference type="Proteomes" id="UP000462212">
    <property type="component" value="Unassembled WGS sequence"/>
</dbReference>
<evidence type="ECO:0000313" key="4">
    <source>
        <dbReference type="EMBL" id="TVY44887.1"/>
    </source>
</evidence>
<keyword evidence="2" id="KW-0732">Signal</keyword>
<feature type="domain" description="DUF1996" evidence="3">
    <location>
        <begin position="37"/>
        <end position="289"/>
    </location>
</feature>
<sequence>MRSSTLALKATTLLLFAAYTNAFWRMPCVVSGLARIDPLKYYGTISEHMHAIHGSSGFSDSAGTAELLAGECTSCQVTQDKSAYWTPALYFQNSATSEFSLVNQVGGMLAYYLLRPNAGAANVTAFPHGFEMIAGDTNQREFKYPVPDVDKSNWNVDPYNTQEFKRQAALGFNCLDYTNPAATEGSLYRHSLPDKAYLDAHCKSGVRFELMFPSCWNGKPTPDDKKSHMAYPSLVGEGDCPPDFPIRLNTLFFETIWDTHAFAGTDGQFVIANGDPTGNGYHGDFIMGWDEQFLQDASNQCTDLSGKIEDCPLFTIQPLGDSTACNITESNIPAPIAKELAVGGATTLPGNPPIVSTGYASDVLAAAPSSSSAPAPVSSAPAASTSPSSEQPSSSVASDTQQAPAASTAVRIIADSSQSATEASSTIATPSFSPPPTVTPEPALQSSVSTQTYFSTEHQTKGQDVVEVLWVEDIVTVTATALSARKRHLHKHRRGVL</sequence>
<evidence type="ECO:0000256" key="2">
    <source>
        <dbReference type="SAM" id="SignalP"/>
    </source>
</evidence>
<keyword evidence="5" id="KW-1185">Reference proteome</keyword>
<dbReference type="InterPro" id="IPR018535">
    <property type="entry name" value="DUF1996"/>
</dbReference>
<feature type="compositionally biased region" description="Low complexity" evidence="1">
    <location>
        <begin position="368"/>
        <end position="398"/>
    </location>
</feature>